<accession>A0AAV8EPF6</accession>
<feature type="compositionally biased region" description="Basic and acidic residues" evidence="4">
    <location>
        <begin position="725"/>
        <end position="735"/>
    </location>
</feature>
<feature type="repeat" description="PPR" evidence="3">
    <location>
        <begin position="328"/>
        <end position="362"/>
    </location>
</feature>
<name>A0AAV8EPF6_9POAL</name>
<dbReference type="AlphaFoldDB" id="A0AAV8EPF6"/>
<dbReference type="Pfam" id="PF01535">
    <property type="entry name" value="PPR"/>
    <property type="match status" value="5"/>
</dbReference>
<keyword evidence="1" id="KW-0677">Repeat</keyword>
<sequence>MPPSETQPAQASAPRKHYFYWGQRALRRSPHRPFVHSHLLNRLKAPLKPSKPQPFSLSDWDPHSTSPPPPSPPPSSLPLSDRRLSPLARFILSSLRRHKRWGSEILSDLSKLRHVPPPLVCEVLRSRPPLPPSLSTPFFLWAGKQKHFRHDYASFNAFAHLLSLTRQPGLADQVPHLMHMHGKPPTEKQLDVLVKLHSQTGHPLRALEMFRRMRSEYGIKPRVFLYNRLFEALIRKGHVDQALSVYNNEFREDGLREEAITFTILVKGLSRAGRVEEVVELLERMRSQVCKPDVFAYTAMVKLMADRGNMDGCLRIWDEMKRDGIQIDVMGYATMVSGLCKVGKVEKGLELFNEMKSKNMLIDRSVYGALIEGFVGQARVGEACGVLQEMMDKDYRPDLGIYDTLILGLCNVGRVDKAYKLFGIVVQEGLRPGLKTVSPLLVLYADKGHMDLFFNLVDRVSNLGFVVIDYLTDFFKVFLDKGEQEMNALKIFDEMKKKGYCSVGIYNILIESLYKLEERKRTISLFEEMKRSEKYLPDSDTYNLIIPCFVEEGEVREACSCYNSLIESSYTPTANAYCSLVKGLCKIGEIDLAIAVVRDSLGTLTSGPMEFKYALTIVNACKTKKPDKVVDVFNEMIELDYPLEDITFCALIHGFCKYASSAEARKVFAVLREQGVLTEANFIAYEERLNEHLKKVTAGLVISGLKKIGGEMSYYDFHLTNKESQEGKRKKGDNAKRKKIKKKKKKNTKYTNVSASIGFV</sequence>
<dbReference type="SUPFAM" id="SSF48452">
    <property type="entry name" value="TPR-like"/>
    <property type="match status" value="1"/>
</dbReference>
<protein>
    <submittedName>
        <fullName evidence="5">Pentatricopeptide repeat-containing protein</fullName>
    </submittedName>
</protein>
<dbReference type="InterPro" id="IPR002885">
    <property type="entry name" value="PPR_rpt"/>
</dbReference>
<feature type="region of interest" description="Disordered" evidence="4">
    <location>
        <begin position="45"/>
        <end position="80"/>
    </location>
</feature>
<dbReference type="PANTHER" id="PTHR47933:SF11">
    <property type="entry name" value="PENTATRICOPEPTIDE REPEAT-CONTAINING PROTEIN 2"/>
    <property type="match status" value="1"/>
</dbReference>
<organism evidence="5 6">
    <name type="scientific">Rhynchospora pubera</name>
    <dbReference type="NCBI Taxonomy" id="906938"/>
    <lineage>
        <taxon>Eukaryota</taxon>
        <taxon>Viridiplantae</taxon>
        <taxon>Streptophyta</taxon>
        <taxon>Embryophyta</taxon>
        <taxon>Tracheophyta</taxon>
        <taxon>Spermatophyta</taxon>
        <taxon>Magnoliopsida</taxon>
        <taxon>Liliopsida</taxon>
        <taxon>Poales</taxon>
        <taxon>Cyperaceae</taxon>
        <taxon>Cyperoideae</taxon>
        <taxon>Rhynchosporeae</taxon>
        <taxon>Rhynchospora</taxon>
    </lineage>
</organism>
<gene>
    <name evidence="5" type="ORF">LUZ62_034521</name>
</gene>
<evidence type="ECO:0000256" key="1">
    <source>
        <dbReference type="ARBA" id="ARBA00022737"/>
    </source>
</evidence>
<evidence type="ECO:0000256" key="2">
    <source>
        <dbReference type="ARBA" id="ARBA00022946"/>
    </source>
</evidence>
<dbReference type="InterPro" id="IPR011990">
    <property type="entry name" value="TPR-like_helical_dom_sf"/>
</dbReference>
<evidence type="ECO:0000256" key="3">
    <source>
        <dbReference type="PROSITE-ProRule" id="PRU00708"/>
    </source>
</evidence>
<feature type="repeat" description="PPR" evidence="3">
    <location>
        <begin position="222"/>
        <end position="257"/>
    </location>
</feature>
<dbReference type="PROSITE" id="PS51375">
    <property type="entry name" value="PPR"/>
    <property type="match status" value="8"/>
</dbReference>
<dbReference type="NCBIfam" id="TIGR00756">
    <property type="entry name" value="PPR"/>
    <property type="match status" value="6"/>
</dbReference>
<evidence type="ECO:0000313" key="5">
    <source>
        <dbReference type="EMBL" id="KAJ4783275.1"/>
    </source>
</evidence>
<feature type="repeat" description="PPR" evidence="3">
    <location>
        <begin position="293"/>
        <end position="327"/>
    </location>
</feature>
<dbReference type="PANTHER" id="PTHR47933">
    <property type="entry name" value="PENTATRICOPEPTIDE REPEAT-CONTAINING PROTEIN 1, MITOCHONDRIAL"/>
    <property type="match status" value="1"/>
</dbReference>
<dbReference type="Gene3D" id="1.25.40.10">
    <property type="entry name" value="Tetratricopeptide repeat domain"/>
    <property type="match status" value="5"/>
</dbReference>
<feature type="region of interest" description="Disordered" evidence="4">
    <location>
        <begin position="725"/>
        <end position="760"/>
    </location>
</feature>
<dbReference type="EMBL" id="JAMFTS010000002">
    <property type="protein sequence ID" value="KAJ4783275.1"/>
    <property type="molecule type" value="Genomic_DNA"/>
</dbReference>
<reference evidence="5" key="1">
    <citation type="submission" date="2022-08" db="EMBL/GenBank/DDBJ databases">
        <authorList>
            <person name="Marques A."/>
        </authorList>
    </citation>
    <scope>NUCLEOTIDE SEQUENCE</scope>
    <source>
        <strain evidence="5">RhyPub2mFocal</strain>
        <tissue evidence="5">Leaves</tissue>
    </source>
</reference>
<evidence type="ECO:0000256" key="4">
    <source>
        <dbReference type="SAM" id="MobiDB-lite"/>
    </source>
</evidence>
<proteinExistence type="predicted"/>
<feature type="repeat" description="PPR" evidence="3">
    <location>
        <begin position="258"/>
        <end position="292"/>
    </location>
</feature>
<feature type="compositionally biased region" description="Basic residues" evidence="4">
    <location>
        <begin position="736"/>
        <end position="748"/>
    </location>
</feature>
<keyword evidence="2" id="KW-0809">Transit peptide</keyword>
<evidence type="ECO:0000313" key="6">
    <source>
        <dbReference type="Proteomes" id="UP001140206"/>
    </source>
</evidence>
<keyword evidence="6" id="KW-1185">Reference proteome</keyword>
<feature type="compositionally biased region" description="Polar residues" evidence="4">
    <location>
        <begin position="750"/>
        <end position="760"/>
    </location>
</feature>
<feature type="repeat" description="PPR" evidence="3">
    <location>
        <begin position="398"/>
        <end position="432"/>
    </location>
</feature>
<comment type="caution">
    <text evidence="5">The sequence shown here is derived from an EMBL/GenBank/DDBJ whole genome shotgun (WGS) entry which is preliminary data.</text>
</comment>
<dbReference type="Proteomes" id="UP001140206">
    <property type="component" value="Chromosome 2"/>
</dbReference>
<dbReference type="Pfam" id="PF12854">
    <property type="entry name" value="PPR_1"/>
    <property type="match status" value="1"/>
</dbReference>
<feature type="repeat" description="PPR" evidence="3">
    <location>
        <begin position="538"/>
        <end position="572"/>
    </location>
</feature>
<dbReference type="Pfam" id="PF13041">
    <property type="entry name" value="PPR_2"/>
    <property type="match status" value="2"/>
</dbReference>
<feature type="repeat" description="PPR" evidence="3">
    <location>
        <begin position="363"/>
        <end position="397"/>
    </location>
</feature>
<dbReference type="GO" id="GO:0003729">
    <property type="term" value="F:mRNA binding"/>
    <property type="evidence" value="ECO:0007669"/>
    <property type="project" value="TreeGrafter"/>
</dbReference>
<feature type="compositionally biased region" description="Pro residues" evidence="4">
    <location>
        <begin position="65"/>
        <end position="76"/>
    </location>
</feature>
<feature type="repeat" description="PPR" evidence="3">
    <location>
        <begin position="644"/>
        <end position="678"/>
    </location>
</feature>
<dbReference type="InterPro" id="IPR051240">
    <property type="entry name" value="Mito_RNA-Proc/Resp"/>
</dbReference>